<gene>
    <name evidence="16" type="ORF">CVIRNUC_002831</name>
</gene>
<dbReference type="Pfam" id="PF17207">
    <property type="entry name" value="MCM_OB"/>
    <property type="match status" value="1"/>
</dbReference>
<dbReference type="Pfam" id="PF14551">
    <property type="entry name" value="MCM_N"/>
    <property type="match status" value="1"/>
</dbReference>
<comment type="function">
    <text evidence="11">Probable component of the MCM2-7 complex (MCM complex) that may function as a DNA helicase and which is essential to undergo a single round of replication initiation and elongation per cell cycle in eukaryotic cells.</text>
</comment>
<dbReference type="SUPFAM" id="SSF52540">
    <property type="entry name" value="P-loop containing nucleoside triphosphate hydrolases"/>
    <property type="match status" value="1"/>
</dbReference>
<dbReference type="GO" id="GO:0006271">
    <property type="term" value="P:DNA strand elongation involved in DNA replication"/>
    <property type="evidence" value="ECO:0007669"/>
    <property type="project" value="TreeGrafter"/>
</dbReference>
<keyword evidence="3 13" id="KW-0235">DNA replication</keyword>
<dbReference type="GO" id="GO:0003697">
    <property type="term" value="F:single-stranded DNA binding"/>
    <property type="evidence" value="ECO:0007669"/>
    <property type="project" value="TreeGrafter"/>
</dbReference>
<dbReference type="Gene3D" id="3.30.1640.10">
    <property type="entry name" value="mini-chromosome maintenance (MCM) complex, chain A, domain 1"/>
    <property type="match status" value="1"/>
</dbReference>
<dbReference type="InterPro" id="IPR012340">
    <property type="entry name" value="NA-bd_OB-fold"/>
</dbReference>
<dbReference type="SMART" id="SM00350">
    <property type="entry name" value="MCM"/>
    <property type="match status" value="1"/>
</dbReference>
<reference evidence="16 17" key="1">
    <citation type="submission" date="2023-10" db="EMBL/GenBank/DDBJ databases">
        <authorList>
            <person name="Maclean D."/>
            <person name="Macfadyen A."/>
        </authorList>
    </citation>
    <scope>NUCLEOTIDE SEQUENCE [LARGE SCALE GENOMIC DNA]</scope>
</reference>
<evidence type="ECO:0000256" key="2">
    <source>
        <dbReference type="ARBA" id="ARBA00008010"/>
    </source>
</evidence>
<sequence>MDEPSNASGGQDSLPPLPSDVGGGHGGDLSPSQSRGSIPNASAPAASQGARSFGGVVNSSGRRSGGFGGARNRRGSISMSASIHFSAASGGSDDYENETFVWGTTIKAQKISREFVQFFELFMEEDADEAKYIKLMREMPAGQGQVNVDSNDIHAFDPELYKLLIKYPAEMITLMDDAVKLAYADAFLQNAEDVNLQANVFNLRQKKVIRDLNPEDIEQLVSVSGMVTRCSNIIPEIREACFVCEKCGHEEMVVSQLGHLEEPLICGNQLCRERWTMKMVHNRSTFHNKQIVKMQENPNAIPEGETPHNVTLLCYDPLVDVTKPGDRITVTGIYRAHGLRVNPRLRMLKTVYKANVDIIHVQRDETSSLFSVSERASAGADSQPESQPDDPMGIDSAGTETRQERESKQAEMEALGADPDIYDKLTSSVAPSIWQMDDVKKGILCQLFGGSSKEYSGGRVRGEINVLLVGDPGVSKSQLLSYVNKLAPRGIYTSGRGSSAVGLTAYVARDQETREMVLESGALVLSDRGICCIDEFDKMSDSARSMLHEVMEQQTVSVAKAGIIATLNARTSVLASANPVGSRYNPRLSIVDNIHLPPSLISRFDLIYLVLDKAEEATDRKLARHLLSLHYERHHSAAQAPIPIDTLRDYIAYARSNCHPELLAEAATDIVDGYMHMRRMGSSRKTITATPRQLESLIRISESLARMRLSPTVERSDAAEALRLMQVALQQAATDPVTGAIDMDLIQTGVSASERVARAQLAQEIKTLLISKPNGMTFEDVTKAIQEQATVPVDQAQVRRAVDTILEDVAVLGNHVKHKSAISA</sequence>
<evidence type="ECO:0000256" key="11">
    <source>
        <dbReference type="ARBA" id="ARBA00053280"/>
    </source>
</evidence>
<evidence type="ECO:0000313" key="16">
    <source>
        <dbReference type="EMBL" id="CAK0761129.1"/>
    </source>
</evidence>
<evidence type="ECO:0000313" key="17">
    <source>
        <dbReference type="Proteomes" id="UP001314263"/>
    </source>
</evidence>
<feature type="region of interest" description="Disordered" evidence="14">
    <location>
        <begin position="1"/>
        <end position="73"/>
    </location>
</feature>
<dbReference type="PRINTS" id="PR01660">
    <property type="entry name" value="MCMPROTEIN4"/>
</dbReference>
<dbReference type="InterPro" id="IPR018525">
    <property type="entry name" value="MCM_CS"/>
</dbReference>
<dbReference type="InterPro" id="IPR033762">
    <property type="entry name" value="MCM_OB"/>
</dbReference>
<dbReference type="SUPFAM" id="SSF50249">
    <property type="entry name" value="Nucleic acid-binding proteins"/>
    <property type="match status" value="1"/>
</dbReference>
<dbReference type="Gene3D" id="2.40.50.140">
    <property type="entry name" value="Nucleic acid-binding proteins"/>
    <property type="match status" value="1"/>
</dbReference>
<dbReference type="PROSITE" id="PS50051">
    <property type="entry name" value="MCM_2"/>
    <property type="match status" value="1"/>
</dbReference>
<evidence type="ECO:0000256" key="13">
    <source>
        <dbReference type="RuleBase" id="RU368062"/>
    </source>
</evidence>
<evidence type="ECO:0000259" key="15">
    <source>
        <dbReference type="PROSITE" id="PS50051"/>
    </source>
</evidence>
<evidence type="ECO:0000256" key="12">
    <source>
        <dbReference type="RuleBase" id="RU004070"/>
    </source>
</evidence>
<dbReference type="Proteomes" id="UP001314263">
    <property type="component" value="Unassembled WGS sequence"/>
</dbReference>
<dbReference type="Gene3D" id="2.20.28.10">
    <property type="match status" value="1"/>
</dbReference>
<dbReference type="InterPro" id="IPR041562">
    <property type="entry name" value="MCM_lid"/>
</dbReference>
<dbReference type="FunFam" id="3.40.50.300:FF:000217">
    <property type="entry name" value="DNA helicase"/>
    <property type="match status" value="1"/>
</dbReference>
<dbReference type="GO" id="GO:0017116">
    <property type="term" value="F:single-stranded DNA helicase activity"/>
    <property type="evidence" value="ECO:0007669"/>
    <property type="project" value="TreeGrafter"/>
</dbReference>
<evidence type="ECO:0000256" key="10">
    <source>
        <dbReference type="ARBA" id="ARBA00047995"/>
    </source>
</evidence>
<keyword evidence="8 12" id="KW-0238">DNA-binding</keyword>
<dbReference type="GO" id="GO:0000347">
    <property type="term" value="C:THO complex"/>
    <property type="evidence" value="ECO:0007669"/>
    <property type="project" value="UniProtKB-ARBA"/>
</dbReference>
<evidence type="ECO:0000256" key="14">
    <source>
        <dbReference type="SAM" id="MobiDB-lite"/>
    </source>
</evidence>
<protein>
    <recommendedName>
        <fullName evidence="13">DNA replication licensing factor MCM4</fullName>
        <ecNumber evidence="13">3.6.4.12</ecNumber>
    </recommendedName>
</protein>
<dbReference type="InterPro" id="IPR036388">
    <property type="entry name" value="WH-like_DNA-bd_sf"/>
</dbReference>
<comment type="subunit">
    <text evidence="13">Component of the MCM2-7 complex.</text>
</comment>
<keyword evidence="4 12" id="KW-0547">Nucleotide-binding</keyword>
<dbReference type="PRINTS" id="PR01657">
    <property type="entry name" value="MCMFAMILY"/>
</dbReference>
<dbReference type="CDD" id="cd17755">
    <property type="entry name" value="MCM4"/>
    <property type="match status" value="1"/>
</dbReference>
<dbReference type="InterPro" id="IPR031327">
    <property type="entry name" value="MCM"/>
</dbReference>
<dbReference type="Gene3D" id="1.10.10.10">
    <property type="entry name" value="Winged helix-like DNA-binding domain superfamily/Winged helix DNA-binding domain"/>
    <property type="match status" value="1"/>
</dbReference>
<dbReference type="InterPro" id="IPR027417">
    <property type="entry name" value="P-loop_NTPase"/>
</dbReference>
<comment type="catalytic activity">
    <reaction evidence="10 13">
        <text>ATP + H2O = ADP + phosphate + H(+)</text>
        <dbReference type="Rhea" id="RHEA:13065"/>
        <dbReference type="ChEBI" id="CHEBI:15377"/>
        <dbReference type="ChEBI" id="CHEBI:15378"/>
        <dbReference type="ChEBI" id="CHEBI:30616"/>
        <dbReference type="ChEBI" id="CHEBI:43474"/>
        <dbReference type="ChEBI" id="CHEBI:456216"/>
        <dbReference type="EC" id="3.6.4.12"/>
    </reaction>
</comment>
<dbReference type="InterPro" id="IPR008047">
    <property type="entry name" value="MCM_4"/>
</dbReference>
<proteinExistence type="inferred from homology"/>
<dbReference type="Pfam" id="PF17855">
    <property type="entry name" value="MCM_lid"/>
    <property type="match status" value="1"/>
</dbReference>
<dbReference type="FunFam" id="2.20.28.10:FF:000003">
    <property type="entry name" value="DNA helicase"/>
    <property type="match status" value="1"/>
</dbReference>
<evidence type="ECO:0000256" key="8">
    <source>
        <dbReference type="ARBA" id="ARBA00023125"/>
    </source>
</evidence>
<evidence type="ECO:0000256" key="9">
    <source>
        <dbReference type="ARBA" id="ARBA00023242"/>
    </source>
</evidence>
<dbReference type="GO" id="GO:0005524">
    <property type="term" value="F:ATP binding"/>
    <property type="evidence" value="ECO:0007669"/>
    <property type="project" value="UniProtKB-UniRule"/>
</dbReference>
<keyword evidence="9 13" id="KW-0539">Nucleus</keyword>
<dbReference type="EMBL" id="CAUYUE010000004">
    <property type="protein sequence ID" value="CAK0761129.1"/>
    <property type="molecule type" value="Genomic_DNA"/>
</dbReference>
<dbReference type="GO" id="GO:1902975">
    <property type="term" value="P:mitotic DNA replication initiation"/>
    <property type="evidence" value="ECO:0007669"/>
    <property type="project" value="TreeGrafter"/>
</dbReference>
<keyword evidence="5 13" id="KW-0378">Hydrolase</keyword>
<comment type="similarity">
    <text evidence="2 12">Belongs to the MCM family.</text>
</comment>
<feature type="region of interest" description="Disordered" evidence="14">
    <location>
        <begin position="370"/>
        <end position="409"/>
    </location>
</feature>
<dbReference type="PROSITE" id="PS00847">
    <property type="entry name" value="MCM_1"/>
    <property type="match status" value="1"/>
</dbReference>
<dbReference type="GO" id="GO:0016787">
    <property type="term" value="F:hydrolase activity"/>
    <property type="evidence" value="ECO:0007669"/>
    <property type="project" value="UniProtKB-KW"/>
</dbReference>
<dbReference type="EC" id="3.6.4.12" evidence="13"/>
<dbReference type="GO" id="GO:0000727">
    <property type="term" value="P:double-strand break repair via break-induced replication"/>
    <property type="evidence" value="ECO:0007669"/>
    <property type="project" value="TreeGrafter"/>
</dbReference>
<dbReference type="Gene3D" id="3.40.50.300">
    <property type="entry name" value="P-loop containing nucleotide triphosphate hydrolases"/>
    <property type="match status" value="1"/>
</dbReference>
<dbReference type="InterPro" id="IPR027925">
    <property type="entry name" value="MCM_N"/>
</dbReference>
<organism evidence="16 17">
    <name type="scientific">Coccomyxa viridis</name>
    <dbReference type="NCBI Taxonomy" id="1274662"/>
    <lineage>
        <taxon>Eukaryota</taxon>
        <taxon>Viridiplantae</taxon>
        <taxon>Chlorophyta</taxon>
        <taxon>core chlorophytes</taxon>
        <taxon>Trebouxiophyceae</taxon>
        <taxon>Trebouxiophyceae incertae sedis</taxon>
        <taxon>Coccomyxaceae</taxon>
        <taxon>Coccomyxa</taxon>
    </lineage>
</organism>
<feature type="compositionally biased region" description="Polar residues" evidence="14">
    <location>
        <begin position="30"/>
        <end position="40"/>
    </location>
</feature>
<keyword evidence="17" id="KW-1185">Reference proteome</keyword>
<comment type="subcellular location">
    <subcellularLocation>
        <location evidence="1">Nucleus</location>
    </subcellularLocation>
</comment>
<evidence type="ECO:0000256" key="6">
    <source>
        <dbReference type="ARBA" id="ARBA00022806"/>
    </source>
</evidence>
<dbReference type="InterPro" id="IPR001208">
    <property type="entry name" value="MCM_dom"/>
</dbReference>
<keyword evidence="7 12" id="KW-0067">ATP-binding</keyword>
<dbReference type="PANTHER" id="PTHR11630:SF66">
    <property type="entry name" value="DNA REPLICATION LICENSING FACTOR MCM4"/>
    <property type="match status" value="1"/>
</dbReference>
<dbReference type="Pfam" id="PF21128">
    <property type="entry name" value="WHD_MCM4"/>
    <property type="match status" value="1"/>
</dbReference>
<comment type="caution">
    <text evidence="16">The sequence shown here is derived from an EMBL/GenBank/DDBJ whole genome shotgun (WGS) entry which is preliminary data.</text>
</comment>
<name>A0AAV1HXZ7_9CHLO</name>
<evidence type="ECO:0000256" key="5">
    <source>
        <dbReference type="ARBA" id="ARBA00022801"/>
    </source>
</evidence>
<feature type="compositionally biased region" description="Polar residues" evidence="14">
    <location>
        <begin position="1"/>
        <end position="11"/>
    </location>
</feature>
<dbReference type="Pfam" id="PF00493">
    <property type="entry name" value="MCM"/>
    <property type="match status" value="1"/>
</dbReference>
<dbReference type="AlphaFoldDB" id="A0AAV1HXZ7"/>
<evidence type="ECO:0000256" key="4">
    <source>
        <dbReference type="ARBA" id="ARBA00022741"/>
    </source>
</evidence>
<keyword evidence="6 13" id="KW-0347">Helicase</keyword>
<feature type="domain" description="MCM C-terminal AAA(+) ATPase" evidence="15">
    <location>
        <begin position="421"/>
        <end position="626"/>
    </location>
</feature>
<accession>A0AAV1HXZ7</accession>
<evidence type="ECO:0000256" key="1">
    <source>
        <dbReference type="ARBA" id="ARBA00004123"/>
    </source>
</evidence>
<evidence type="ECO:0000256" key="3">
    <source>
        <dbReference type="ARBA" id="ARBA00022705"/>
    </source>
</evidence>
<feature type="compositionally biased region" description="Low complexity" evidence="14">
    <location>
        <begin position="51"/>
        <end position="62"/>
    </location>
</feature>
<comment type="function">
    <text evidence="13">Acts as component of the MCM2-7 complex (MCM complex) which is the replicative helicase essential for 'once per cell cycle' DNA replication initiation and elongation in eukaryotic cells. The active ATPase sites in the MCM2-7 ring are formed through the interaction surfaces of two neighboring subunits such that a critical structure of a conserved arginine finger motif is provided in trans relative to the ATP-binding site of the Walker A box of the adjacent subunit. The six ATPase active sites, however, are likely to contribute differentially to the complex helicase activity.</text>
</comment>
<dbReference type="GO" id="GO:0042555">
    <property type="term" value="C:MCM complex"/>
    <property type="evidence" value="ECO:0007669"/>
    <property type="project" value="UniProtKB-UniRule"/>
</dbReference>
<evidence type="ECO:0000256" key="7">
    <source>
        <dbReference type="ARBA" id="ARBA00022840"/>
    </source>
</evidence>
<dbReference type="PANTHER" id="PTHR11630">
    <property type="entry name" value="DNA REPLICATION LICENSING FACTOR MCM FAMILY MEMBER"/>
    <property type="match status" value="1"/>
</dbReference>